<evidence type="ECO:0000313" key="3">
    <source>
        <dbReference type="Proteomes" id="UP000016843"/>
    </source>
</evidence>
<evidence type="ECO:0000313" key="2">
    <source>
        <dbReference type="EMBL" id="ERM84143.1"/>
    </source>
</evidence>
<feature type="compositionally biased region" description="Polar residues" evidence="1">
    <location>
        <begin position="33"/>
        <end position="46"/>
    </location>
</feature>
<comment type="caution">
    <text evidence="2">The sequence shown here is derived from an EMBL/GenBank/DDBJ whole genome shotgun (WGS) entry which is preliminary data.</text>
</comment>
<proteinExistence type="predicted"/>
<gene>
    <name evidence="2" type="ORF">P872_15275</name>
</gene>
<dbReference type="EMBL" id="AWXR01000006">
    <property type="protein sequence ID" value="ERM84143.1"/>
    <property type="molecule type" value="Genomic_DNA"/>
</dbReference>
<feature type="region of interest" description="Disordered" evidence="1">
    <location>
        <begin position="33"/>
        <end position="72"/>
    </location>
</feature>
<accession>U5C241</accession>
<name>U5C241_9BACT</name>
<dbReference type="AlphaFoldDB" id="U5C241"/>
<keyword evidence="3" id="KW-1185">Reference proteome</keyword>
<sequence>MQFFSFQRVSSIPTKESQQYLLIHCKRAKQSKTQFNGLNDSSSGKGQNPEGFAPSTDEIITPKMTLFKNNHK</sequence>
<evidence type="ECO:0000256" key="1">
    <source>
        <dbReference type="SAM" id="MobiDB-lite"/>
    </source>
</evidence>
<organism evidence="2 3">
    <name type="scientific">Rhodonellum psychrophilum GCM71 = DSM 17998</name>
    <dbReference type="NCBI Taxonomy" id="1123057"/>
    <lineage>
        <taxon>Bacteria</taxon>
        <taxon>Pseudomonadati</taxon>
        <taxon>Bacteroidota</taxon>
        <taxon>Cytophagia</taxon>
        <taxon>Cytophagales</taxon>
        <taxon>Cytophagaceae</taxon>
        <taxon>Rhodonellum</taxon>
    </lineage>
</organism>
<reference evidence="2 3" key="1">
    <citation type="journal article" date="2013" name="Genome Announc.">
        <title>Draft Genome Sequence of the Psychrophilic and Alkaliphilic Rhodonellum psychrophilum Strain GCM71T.</title>
        <authorList>
            <person name="Hauptmann A.L."/>
            <person name="Glaring M.A."/>
            <person name="Hallin P.F."/>
            <person name="Prieme A."/>
            <person name="Stougaard P."/>
        </authorList>
    </citation>
    <scope>NUCLEOTIDE SEQUENCE [LARGE SCALE GENOMIC DNA]</scope>
    <source>
        <strain evidence="2 3">GCM71</strain>
    </source>
</reference>
<dbReference type="Proteomes" id="UP000016843">
    <property type="component" value="Unassembled WGS sequence"/>
</dbReference>
<protein>
    <submittedName>
        <fullName evidence="2">Uncharacterized protein</fullName>
    </submittedName>
</protein>